<dbReference type="SUPFAM" id="SSF49854">
    <property type="entry name" value="Spermadhesin, CUB domain"/>
    <property type="match status" value="1"/>
</dbReference>
<feature type="disulfide bond" evidence="7">
    <location>
        <begin position="277"/>
        <end position="304"/>
    </location>
</feature>
<dbReference type="InterPro" id="IPR050633">
    <property type="entry name" value="Neuropilin_MCO_CoagFactor"/>
</dbReference>
<evidence type="ECO:0000256" key="3">
    <source>
        <dbReference type="ARBA" id="ARBA00022692"/>
    </source>
</evidence>
<dbReference type="Gene3D" id="2.170.130.20">
    <property type="entry name" value="LCCL-like domain"/>
    <property type="match status" value="1"/>
</dbReference>
<dbReference type="PROSITE" id="PS50820">
    <property type="entry name" value="LCCL"/>
    <property type="match status" value="1"/>
</dbReference>
<keyword evidence="4 9" id="KW-1133">Transmembrane helix</keyword>
<dbReference type="InterPro" id="IPR035914">
    <property type="entry name" value="Sperma_CUB_dom_sf"/>
</dbReference>
<evidence type="ECO:0000313" key="14">
    <source>
        <dbReference type="RefSeq" id="XP_060026995.1"/>
    </source>
</evidence>
<dbReference type="PANTHER" id="PTHR46806:SF3">
    <property type="entry name" value="DISCOIDIN, CUB AND LCCL DOMAIN-CONTAINING PROTEIN 2"/>
    <property type="match status" value="1"/>
</dbReference>
<feature type="region of interest" description="Disordered" evidence="8">
    <location>
        <begin position="830"/>
        <end position="858"/>
    </location>
</feature>
<dbReference type="SUPFAM" id="SSF49785">
    <property type="entry name" value="Galactose-binding domain-like"/>
    <property type="match status" value="1"/>
</dbReference>
<evidence type="ECO:0000313" key="13">
    <source>
        <dbReference type="Proteomes" id="UP001652624"/>
    </source>
</evidence>
<evidence type="ECO:0000256" key="1">
    <source>
        <dbReference type="ARBA" id="ARBA00004479"/>
    </source>
</evidence>
<evidence type="ECO:0000256" key="2">
    <source>
        <dbReference type="ARBA" id="ARBA00022553"/>
    </source>
</evidence>
<comment type="subcellular location">
    <subcellularLocation>
        <location evidence="1">Membrane</location>
        <topology evidence="1">Single-pass type I membrane protein</topology>
    </subcellularLocation>
</comment>
<feature type="compositionally biased region" description="Low complexity" evidence="8">
    <location>
        <begin position="124"/>
        <end position="135"/>
    </location>
</feature>
<feature type="region of interest" description="Disordered" evidence="8">
    <location>
        <begin position="183"/>
        <end position="251"/>
    </location>
</feature>
<dbReference type="PROSITE" id="PS01180">
    <property type="entry name" value="CUB"/>
    <property type="match status" value="1"/>
</dbReference>
<dbReference type="Proteomes" id="UP001652624">
    <property type="component" value="Chromosome 14"/>
</dbReference>
<feature type="domain" description="CUB" evidence="10">
    <location>
        <begin position="277"/>
        <end position="392"/>
    </location>
</feature>
<feature type="compositionally biased region" description="Basic and acidic residues" evidence="8">
    <location>
        <begin position="223"/>
        <end position="236"/>
    </location>
</feature>
<sequence>MSLALLSSPRHSQGITLRLRTRRRLPSQKDQPCQGWRRLLSQKQSRKVAVSLEDKLAQTQPPAAAAPPAARAGPGKPRRPGSRRNLPGSGRAGPGAGPGAGTGAESGSRSRRRLEDRPRADWPARTGARRGLAGACRGGARGGGRGGAARQPAGAAGGGRGQLGLRAARRLFPQRLRGWAPAARPQLVSSGPALRPGPRGGGCGPGAGVPAGVGPRHAGRAAGRGDGRRGGGERRAAPRGPPPPAPPCGSPRGRCCSCCSCRRRCCSGRGAQQGDGCGHTVLGPESGTLSSINYPHSYPSSTVCEWEIRVKTGERIQIKFGDFDIEDADACHFNYLRIYNGIGIGRTEIGKYCGLGLQMNHSIESTSNEITVLFMSGVHVSGRGFLASYSVVDKQDLITCLDTASSFLEPEFSKYCPAGCLLPFAEISGTIPHGYRDSSPLCVAGVHAGVVSGALGGHISVVISKGIPYYESSLANNVSSVVGHLSTSLFTFKTSGCYGTLGMESGVIADPQITASSSLEWTDHTGRENSWKPAKARLKRPGPPWAAFATDEYQWLQVDLNREKKITGIVTTGSTMVEHNYYVSAFRVLYSDDGHRWSTYREPGVEQDKIFQGNRDYHQDVRNNFLPPIIARFVRVNPIRWQQKIAMKMELLGCQFLPKGRPAPRNSNDLRNTTAPPKVARGRAPKLSQPLQPRSRNEFPARTEQTTATPDIKNTTITPNITKEVALAAVLVPVLAMVVTTLLLILVCGWHWKNRKKKTEGTYDLPYWDRAGWWKGMKQFLPAKSVEQEEAPVRYSSSEVVHLSPREVATVLQADSAEYAQPVGGAGGVGTFQRSTFKPEEGREAGRAARDPYSCPGRGPHHAYARPLPRAGPEYATPIVLAVCGRPAAFRAAGSLPCDALLAGSESPASARARYDTPKGSRQGPAGADESGYQVPQSAQDAVAAGQL</sequence>
<dbReference type="SMART" id="SM00603">
    <property type="entry name" value="LCCL"/>
    <property type="match status" value="1"/>
</dbReference>
<proteinExistence type="predicted"/>
<feature type="compositionally biased region" description="Basic and acidic residues" evidence="8">
    <location>
        <begin position="837"/>
        <end position="850"/>
    </location>
</feature>
<dbReference type="Pfam" id="PF00754">
    <property type="entry name" value="F5_F8_type_C"/>
    <property type="match status" value="1"/>
</dbReference>
<feature type="compositionally biased region" description="Basic and acidic residues" evidence="8">
    <location>
        <begin position="113"/>
        <end position="122"/>
    </location>
</feature>
<evidence type="ECO:0000256" key="5">
    <source>
        <dbReference type="ARBA" id="ARBA00023136"/>
    </source>
</evidence>
<feature type="compositionally biased region" description="Gly residues" evidence="8">
    <location>
        <begin position="136"/>
        <end position="147"/>
    </location>
</feature>
<dbReference type="CDD" id="cd00041">
    <property type="entry name" value="CUB"/>
    <property type="match status" value="1"/>
</dbReference>
<evidence type="ECO:0000259" key="11">
    <source>
        <dbReference type="PROSITE" id="PS50022"/>
    </source>
</evidence>
<feature type="domain" description="LCCL" evidence="12">
    <location>
        <begin position="416"/>
        <end position="490"/>
    </location>
</feature>
<keyword evidence="2" id="KW-0597">Phosphoprotein</keyword>
<protein>
    <submittedName>
        <fullName evidence="14">Discoidin, CUB and LCCL domain-containing protein 2</fullName>
    </submittedName>
</protein>
<dbReference type="Gene3D" id="2.60.120.260">
    <property type="entry name" value="Galactose-binding domain-like"/>
    <property type="match status" value="1"/>
</dbReference>
<evidence type="ECO:0000256" key="8">
    <source>
        <dbReference type="SAM" id="MobiDB-lite"/>
    </source>
</evidence>
<dbReference type="PROSITE" id="PS50022">
    <property type="entry name" value="FA58C_3"/>
    <property type="match status" value="1"/>
</dbReference>
<evidence type="ECO:0000256" key="9">
    <source>
        <dbReference type="SAM" id="Phobius"/>
    </source>
</evidence>
<feature type="compositionally biased region" description="Polar residues" evidence="8">
    <location>
        <begin position="665"/>
        <end position="675"/>
    </location>
</feature>
<evidence type="ECO:0000259" key="10">
    <source>
        <dbReference type="PROSITE" id="PS01180"/>
    </source>
</evidence>
<dbReference type="InterPro" id="IPR000421">
    <property type="entry name" value="FA58C"/>
</dbReference>
<dbReference type="Pfam" id="PF00431">
    <property type="entry name" value="CUB"/>
    <property type="match status" value="1"/>
</dbReference>
<organism evidence="13 14">
    <name type="scientific">Erinaceus europaeus</name>
    <name type="common">Western European hedgehog</name>
    <dbReference type="NCBI Taxonomy" id="9365"/>
    <lineage>
        <taxon>Eukaryota</taxon>
        <taxon>Metazoa</taxon>
        <taxon>Chordata</taxon>
        <taxon>Craniata</taxon>
        <taxon>Vertebrata</taxon>
        <taxon>Euteleostomi</taxon>
        <taxon>Mammalia</taxon>
        <taxon>Eutheria</taxon>
        <taxon>Laurasiatheria</taxon>
        <taxon>Eulipotyphla</taxon>
        <taxon>Erinaceidae</taxon>
        <taxon>Erinaceinae</taxon>
        <taxon>Erinaceus</taxon>
    </lineage>
</organism>
<keyword evidence="5 9" id="KW-0472">Membrane</keyword>
<dbReference type="SMART" id="SM00042">
    <property type="entry name" value="CUB"/>
    <property type="match status" value="1"/>
</dbReference>
<feature type="transmembrane region" description="Helical" evidence="9">
    <location>
        <begin position="725"/>
        <end position="748"/>
    </location>
</feature>
<dbReference type="PROSITE" id="PS01285">
    <property type="entry name" value="FA58C_1"/>
    <property type="match status" value="1"/>
</dbReference>
<feature type="compositionally biased region" description="Gly residues" evidence="8">
    <location>
        <begin position="198"/>
        <end position="211"/>
    </location>
</feature>
<dbReference type="RefSeq" id="XP_060026995.1">
    <property type="nucleotide sequence ID" value="XM_060171012.1"/>
</dbReference>
<dbReference type="Gene3D" id="2.60.120.290">
    <property type="entry name" value="Spermadhesin, CUB domain"/>
    <property type="match status" value="1"/>
</dbReference>
<reference evidence="14" key="1">
    <citation type="submission" date="2025-08" db="UniProtKB">
        <authorList>
            <consortium name="RefSeq"/>
        </authorList>
    </citation>
    <scope>IDENTIFICATION</scope>
</reference>
<dbReference type="InterPro" id="IPR000859">
    <property type="entry name" value="CUB_dom"/>
</dbReference>
<feature type="compositionally biased region" description="Gly residues" evidence="8">
    <location>
        <begin position="90"/>
        <end position="104"/>
    </location>
</feature>
<dbReference type="CDD" id="cd00057">
    <property type="entry name" value="FA58C"/>
    <property type="match status" value="1"/>
</dbReference>
<dbReference type="GeneID" id="103123826"/>
<feature type="compositionally biased region" description="Pro residues" evidence="8">
    <location>
        <begin position="239"/>
        <end position="249"/>
    </location>
</feature>
<dbReference type="InterPro" id="IPR004043">
    <property type="entry name" value="LCCL"/>
</dbReference>
<evidence type="ECO:0000256" key="7">
    <source>
        <dbReference type="PROSITE-ProRule" id="PRU00059"/>
    </source>
</evidence>
<dbReference type="InterPro" id="IPR008979">
    <property type="entry name" value="Galactose-bd-like_sf"/>
</dbReference>
<keyword evidence="6 7" id="KW-1015">Disulfide bond</keyword>
<accession>A0ABM3VS32</accession>
<evidence type="ECO:0000256" key="4">
    <source>
        <dbReference type="ARBA" id="ARBA00022989"/>
    </source>
</evidence>
<evidence type="ECO:0000256" key="6">
    <source>
        <dbReference type="ARBA" id="ARBA00023157"/>
    </source>
</evidence>
<name>A0ABM3VS32_ERIEU</name>
<keyword evidence="13" id="KW-1185">Reference proteome</keyword>
<feature type="region of interest" description="Disordered" evidence="8">
    <location>
        <begin position="660"/>
        <end position="715"/>
    </location>
</feature>
<dbReference type="PANTHER" id="PTHR46806">
    <property type="entry name" value="F5/8 TYPE C DOMAIN-CONTAINING PROTEIN"/>
    <property type="match status" value="1"/>
</dbReference>
<feature type="region of interest" description="Disordered" evidence="8">
    <location>
        <begin position="906"/>
        <end position="948"/>
    </location>
</feature>
<gene>
    <name evidence="14" type="primary">DCBLD2</name>
</gene>
<dbReference type="SMART" id="SM00231">
    <property type="entry name" value="FA58C"/>
    <property type="match status" value="1"/>
</dbReference>
<comment type="caution">
    <text evidence="7">Lacks conserved residue(s) required for the propagation of feature annotation.</text>
</comment>
<dbReference type="InterPro" id="IPR036609">
    <property type="entry name" value="LCCL_sf"/>
</dbReference>
<keyword evidence="3 9" id="KW-0812">Transmembrane</keyword>
<dbReference type="SUPFAM" id="SSF69848">
    <property type="entry name" value="LCCL domain"/>
    <property type="match status" value="1"/>
</dbReference>
<evidence type="ECO:0000259" key="12">
    <source>
        <dbReference type="PROSITE" id="PS50820"/>
    </source>
</evidence>
<feature type="domain" description="F5/8 type C" evidence="11">
    <location>
        <begin position="497"/>
        <end position="654"/>
    </location>
</feature>
<dbReference type="Pfam" id="PF03815">
    <property type="entry name" value="LCCL"/>
    <property type="match status" value="1"/>
</dbReference>
<feature type="compositionally biased region" description="Low complexity" evidence="8">
    <location>
        <begin position="61"/>
        <end position="75"/>
    </location>
</feature>
<feature type="region of interest" description="Disordered" evidence="8">
    <location>
        <begin position="1"/>
        <end position="161"/>
    </location>
</feature>